<keyword evidence="3" id="KW-0106">Calcium</keyword>
<evidence type="ECO:0000256" key="3">
    <source>
        <dbReference type="ARBA" id="ARBA00022837"/>
    </source>
</evidence>
<dbReference type="EMBL" id="CM000157">
    <property type="protein sequence ID" value="EDW89584.2"/>
    <property type="molecule type" value="Genomic_DNA"/>
</dbReference>
<dbReference type="GO" id="GO:0046872">
    <property type="term" value="F:metal ion binding"/>
    <property type="evidence" value="ECO:0007669"/>
    <property type="project" value="UniProtKB-KW"/>
</dbReference>
<dbReference type="PROSITE" id="PS50240">
    <property type="entry name" value="TRYPSIN_DOM"/>
    <property type="match status" value="1"/>
</dbReference>
<evidence type="ECO:0000256" key="1">
    <source>
        <dbReference type="ARBA" id="ARBA00022723"/>
    </source>
</evidence>
<protein>
    <recommendedName>
        <fullName evidence="9">Peptidase S1 domain-containing protein</fullName>
    </recommendedName>
</protein>
<evidence type="ECO:0000256" key="2">
    <source>
        <dbReference type="ARBA" id="ARBA00022729"/>
    </source>
</evidence>
<keyword evidence="8" id="KW-0720">Serine protease</keyword>
<reference evidence="10 11" key="1">
    <citation type="journal article" date="2007" name="Nature">
        <title>Evolution of genes and genomes on the Drosophila phylogeny.</title>
        <authorList>
            <consortium name="Drosophila 12 Genomes Consortium"/>
            <person name="Clark A.G."/>
            <person name="Eisen M.B."/>
            <person name="Smith D.R."/>
            <person name="Bergman C.M."/>
            <person name="Oliver B."/>
            <person name="Markow T.A."/>
            <person name="Kaufman T.C."/>
            <person name="Kellis M."/>
            <person name="Gelbart W."/>
            <person name="Iyer V.N."/>
            <person name="Pollard D.A."/>
            <person name="Sackton T.B."/>
            <person name="Larracuente A.M."/>
            <person name="Singh N.D."/>
            <person name="Abad J.P."/>
            <person name="Abt D.N."/>
            <person name="Adryan B."/>
            <person name="Aguade M."/>
            <person name="Akashi H."/>
            <person name="Anderson W.W."/>
            <person name="Aquadro C.F."/>
            <person name="Ardell D.H."/>
            <person name="Arguello R."/>
            <person name="Artieri C.G."/>
            <person name="Barbash D.A."/>
            <person name="Barker D."/>
            <person name="Barsanti P."/>
            <person name="Batterham P."/>
            <person name="Batzoglou S."/>
            <person name="Begun D."/>
            <person name="Bhutkar A."/>
            <person name="Blanco E."/>
            <person name="Bosak S.A."/>
            <person name="Bradley R.K."/>
            <person name="Brand A.D."/>
            <person name="Brent M.R."/>
            <person name="Brooks A.N."/>
            <person name="Brown R.H."/>
            <person name="Butlin R.K."/>
            <person name="Caggese C."/>
            <person name="Calvi B.R."/>
            <person name="Bernardo de Carvalho A."/>
            <person name="Caspi A."/>
            <person name="Castrezana S."/>
            <person name="Celniker S.E."/>
            <person name="Chang J.L."/>
            <person name="Chapple C."/>
            <person name="Chatterji S."/>
            <person name="Chinwalla A."/>
            <person name="Civetta A."/>
            <person name="Clifton S.W."/>
            <person name="Comeron J.M."/>
            <person name="Costello J.C."/>
            <person name="Coyne J.A."/>
            <person name="Daub J."/>
            <person name="David R.G."/>
            <person name="Delcher A.L."/>
            <person name="Delehaunty K."/>
            <person name="Do C.B."/>
            <person name="Ebling H."/>
            <person name="Edwards K."/>
            <person name="Eickbush T."/>
            <person name="Evans J.D."/>
            <person name="Filipski A."/>
            <person name="Findeiss S."/>
            <person name="Freyhult E."/>
            <person name="Fulton L."/>
            <person name="Fulton R."/>
            <person name="Garcia A.C."/>
            <person name="Gardiner A."/>
            <person name="Garfield D.A."/>
            <person name="Garvin B.E."/>
            <person name="Gibson G."/>
            <person name="Gilbert D."/>
            <person name="Gnerre S."/>
            <person name="Godfrey J."/>
            <person name="Good R."/>
            <person name="Gotea V."/>
            <person name="Gravely B."/>
            <person name="Greenberg A.J."/>
            <person name="Griffiths-Jones S."/>
            <person name="Gross S."/>
            <person name="Guigo R."/>
            <person name="Gustafson E.A."/>
            <person name="Haerty W."/>
            <person name="Hahn M.W."/>
            <person name="Halligan D.L."/>
            <person name="Halpern A.L."/>
            <person name="Halter G.M."/>
            <person name="Han M.V."/>
            <person name="Heger A."/>
            <person name="Hillier L."/>
            <person name="Hinrichs A.S."/>
            <person name="Holmes I."/>
            <person name="Hoskins R.A."/>
            <person name="Hubisz M.J."/>
            <person name="Hultmark D."/>
            <person name="Huntley M.A."/>
            <person name="Jaffe D.B."/>
            <person name="Jagadeeshan S."/>
            <person name="Jeck W.R."/>
            <person name="Johnson J."/>
            <person name="Jones C.D."/>
            <person name="Jordan W.C."/>
            <person name="Karpen G.H."/>
            <person name="Kataoka E."/>
            <person name="Keightley P.D."/>
            <person name="Kheradpour P."/>
            <person name="Kirkness E.F."/>
            <person name="Koerich L.B."/>
            <person name="Kristiansen K."/>
            <person name="Kudrna D."/>
            <person name="Kulathinal R.J."/>
            <person name="Kumar S."/>
            <person name="Kwok R."/>
            <person name="Lander E."/>
            <person name="Langley C.H."/>
            <person name="Lapoint R."/>
            <person name="Lazzaro B.P."/>
            <person name="Lee S.J."/>
            <person name="Levesque L."/>
            <person name="Li R."/>
            <person name="Lin C.F."/>
            <person name="Lin M.F."/>
            <person name="Lindblad-Toh K."/>
            <person name="Llopart A."/>
            <person name="Long M."/>
            <person name="Low L."/>
            <person name="Lozovsky E."/>
            <person name="Lu J."/>
            <person name="Luo M."/>
            <person name="Machado C.A."/>
            <person name="Makalowski W."/>
            <person name="Marzo M."/>
            <person name="Matsuda M."/>
            <person name="Matzkin L."/>
            <person name="McAllister B."/>
            <person name="McBride C.S."/>
            <person name="McKernan B."/>
            <person name="McKernan K."/>
            <person name="Mendez-Lago M."/>
            <person name="Minx P."/>
            <person name="Mollenhauer M.U."/>
            <person name="Montooth K."/>
            <person name="Mount S.M."/>
            <person name="Mu X."/>
            <person name="Myers E."/>
            <person name="Negre B."/>
            <person name="Newfeld S."/>
            <person name="Nielsen R."/>
            <person name="Noor M.A."/>
            <person name="O'Grady P."/>
            <person name="Pachter L."/>
            <person name="Papaceit M."/>
            <person name="Parisi M.J."/>
            <person name="Parisi M."/>
            <person name="Parts L."/>
            <person name="Pedersen J.S."/>
            <person name="Pesole G."/>
            <person name="Phillippy A.M."/>
            <person name="Ponting C.P."/>
            <person name="Pop M."/>
            <person name="Porcelli D."/>
            <person name="Powell J.R."/>
            <person name="Prohaska S."/>
            <person name="Pruitt K."/>
            <person name="Puig M."/>
            <person name="Quesneville H."/>
            <person name="Ram K.R."/>
            <person name="Rand D."/>
            <person name="Rasmussen M.D."/>
            <person name="Reed L.K."/>
            <person name="Reenan R."/>
            <person name="Reily A."/>
            <person name="Remington K.A."/>
            <person name="Rieger T.T."/>
            <person name="Ritchie M.G."/>
            <person name="Robin C."/>
            <person name="Rogers Y.H."/>
            <person name="Rohde C."/>
            <person name="Rozas J."/>
            <person name="Rubenfield M.J."/>
            <person name="Ruiz A."/>
            <person name="Russo S."/>
            <person name="Salzberg S.L."/>
            <person name="Sanchez-Gracia A."/>
            <person name="Saranga D.J."/>
            <person name="Sato H."/>
            <person name="Schaeffer S.W."/>
            <person name="Schatz M.C."/>
            <person name="Schlenke T."/>
            <person name="Schwartz R."/>
            <person name="Segarra C."/>
            <person name="Singh R.S."/>
            <person name="Sirot L."/>
            <person name="Sirota M."/>
            <person name="Sisneros N.B."/>
            <person name="Smith C.D."/>
            <person name="Smith T.F."/>
            <person name="Spieth J."/>
            <person name="Stage D.E."/>
            <person name="Stark A."/>
            <person name="Stephan W."/>
            <person name="Strausberg R.L."/>
            <person name="Strempel S."/>
            <person name="Sturgill D."/>
            <person name="Sutton G."/>
            <person name="Sutton G.G."/>
            <person name="Tao W."/>
            <person name="Teichmann S."/>
            <person name="Tobari Y.N."/>
            <person name="Tomimura Y."/>
            <person name="Tsolas J.M."/>
            <person name="Valente V.L."/>
            <person name="Venter E."/>
            <person name="Venter J.C."/>
            <person name="Vicario S."/>
            <person name="Vieira F.G."/>
            <person name="Vilella A.J."/>
            <person name="Villasante A."/>
            <person name="Walenz B."/>
            <person name="Wang J."/>
            <person name="Wasserman M."/>
            <person name="Watts T."/>
            <person name="Wilson D."/>
            <person name="Wilson R.K."/>
            <person name="Wing R.A."/>
            <person name="Wolfner M.F."/>
            <person name="Wong A."/>
            <person name="Wong G.K."/>
            <person name="Wu C.I."/>
            <person name="Wu G."/>
            <person name="Yamamoto D."/>
            <person name="Yang H.P."/>
            <person name="Yang S.P."/>
            <person name="Yorke J.A."/>
            <person name="Yoshida K."/>
            <person name="Zdobnov E."/>
            <person name="Zhang P."/>
            <person name="Zhang Y."/>
            <person name="Zimin A.V."/>
            <person name="Baldwin J."/>
            <person name="Abdouelleil A."/>
            <person name="Abdulkadir J."/>
            <person name="Abebe A."/>
            <person name="Abera B."/>
            <person name="Abreu J."/>
            <person name="Acer S.C."/>
            <person name="Aftuck L."/>
            <person name="Alexander A."/>
            <person name="An P."/>
            <person name="Anderson E."/>
            <person name="Anderson S."/>
            <person name="Arachi H."/>
            <person name="Azer M."/>
            <person name="Bachantsang P."/>
            <person name="Barry A."/>
            <person name="Bayul T."/>
            <person name="Berlin A."/>
            <person name="Bessette D."/>
            <person name="Bloom T."/>
            <person name="Blye J."/>
            <person name="Boguslavskiy L."/>
            <person name="Bonnet C."/>
            <person name="Boukhgalter B."/>
            <person name="Bourzgui I."/>
            <person name="Brown A."/>
            <person name="Cahill P."/>
            <person name="Channer S."/>
            <person name="Cheshatsang Y."/>
            <person name="Chuda L."/>
            <person name="Citroen M."/>
            <person name="Collymore A."/>
            <person name="Cooke P."/>
            <person name="Costello M."/>
            <person name="D'Aco K."/>
            <person name="Daza R."/>
            <person name="De Haan G."/>
            <person name="DeGray S."/>
            <person name="DeMaso C."/>
            <person name="Dhargay N."/>
            <person name="Dooley K."/>
            <person name="Dooley E."/>
            <person name="Doricent M."/>
            <person name="Dorje P."/>
            <person name="Dorjee K."/>
            <person name="Dupes A."/>
            <person name="Elong R."/>
            <person name="Falk J."/>
            <person name="Farina A."/>
            <person name="Faro S."/>
            <person name="Ferguson D."/>
            <person name="Fisher S."/>
            <person name="Foley C.D."/>
            <person name="Franke A."/>
            <person name="Friedrich D."/>
            <person name="Gadbois L."/>
            <person name="Gearin G."/>
            <person name="Gearin C.R."/>
            <person name="Giannoukos G."/>
            <person name="Goode T."/>
            <person name="Graham J."/>
            <person name="Grandbois E."/>
            <person name="Grewal S."/>
            <person name="Gyaltsen K."/>
            <person name="Hafez N."/>
            <person name="Hagos B."/>
            <person name="Hall J."/>
            <person name="Henson C."/>
            <person name="Hollinger A."/>
            <person name="Honan T."/>
            <person name="Huard M.D."/>
            <person name="Hughes L."/>
            <person name="Hurhula B."/>
            <person name="Husby M.E."/>
            <person name="Kamat A."/>
            <person name="Kanga B."/>
            <person name="Kashin S."/>
            <person name="Khazanovich D."/>
            <person name="Kisner P."/>
            <person name="Lance K."/>
            <person name="Lara M."/>
            <person name="Lee W."/>
            <person name="Lennon N."/>
            <person name="Letendre F."/>
            <person name="LeVine R."/>
            <person name="Lipovsky A."/>
            <person name="Liu X."/>
            <person name="Liu J."/>
            <person name="Liu S."/>
            <person name="Lokyitsang T."/>
            <person name="Lokyitsang Y."/>
            <person name="Lubonja R."/>
            <person name="Lui A."/>
            <person name="MacDonald P."/>
            <person name="Magnisalis V."/>
            <person name="Maru K."/>
            <person name="Matthews C."/>
            <person name="McCusker W."/>
            <person name="McDonough S."/>
            <person name="Mehta T."/>
            <person name="Meldrim J."/>
            <person name="Meneus L."/>
            <person name="Mihai O."/>
            <person name="Mihalev A."/>
            <person name="Mihova T."/>
            <person name="Mittelman R."/>
            <person name="Mlenga V."/>
            <person name="Montmayeur A."/>
            <person name="Mulrain L."/>
            <person name="Navidi A."/>
            <person name="Naylor J."/>
            <person name="Negash T."/>
            <person name="Nguyen T."/>
            <person name="Nguyen N."/>
            <person name="Nicol R."/>
            <person name="Norbu C."/>
            <person name="Norbu N."/>
            <person name="Novod N."/>
            <person name="O'Neill B."/>
            <person name="Osman S."/>
            <person name="Markiewicz E."/>
            <person name="Oyono O.L."/>
            <person name="Patti C."/>
            <person name="Phunkhang P."/>
            <person name="Pierre F."/>
            <person name="Priest M."/>
            <person name="Raghuraman S."/>
            <person name="Rege F."/>
            <person name="Reyes R."/>
            <person name="Rise C."/>
            <person name="Rogov P."/>
            <person name="Ross K."/>
            <person name="Ryan E."/>
            <person name="Settipalli S."/>
            <person name="Shea T."/>
            <person name="Sherpa N."/>
            <person name="Shi L."/>
            <person name="Shih D."/>
            <person name="Sparrow T."/>
            <person name="Spaulding J."/>
            <person name="Stalker J."/>
            <person name="Stange-Thomann N."/>
            <person name="Stavropoulos S."/>
            <person name="Stone C."/>
            <person name="Strader C."/>
            <person name="Tesfaye S."/>
            <person name="Thomson T."/>
            <person name="Thoulutsang Y."/>
            <person name="Thoulutsang D."/>
            <person name="Topham K."/>
            <person name="Topping I."/>
            <person name="Tsamla T."/>
            <person name="Vassiliev H."/>
            <person name="Vo A."/>
            <person name="Wangchuk T."/>
            <person name="Wangdi T."/>
            <person name="Weiand M."/>
            <person name="Wilkinson J."/>
            <person name="Wilson A."/>
            <person name="Yadav S."/>
            <person name="Young G."/>
            <person name="Yu Q."/>
            <person name="Zembek L."/>
            <person name="Zhong D."/>
            <person name="Zimmer A."/>
            <person name="Zwirko Z."/>
            <person name="Jaffe D.B."/>
            <person name="Alvarez P."/>
            <person name="Brockman W."/>
            <person name="Butler J."/>
            <person name="Chin C."/>
            <person name="Gnerre S."/>
            <person name="Grabherr M."/>
            <person name="Kleber M."/>
            <person name="Mauceli E."/>
            <person name="MacCallum I."/>
        </authorList>
    </citation>
    <scope>NUCLEOTIDE SEQUENCE [LARGE SCALE GENOMIC DNA]</scope>
    <source>
        <strain evidence="11">Tai18E2 / Tucson 14021-0261.01</strain>
    </source>
</reference>
<evidence type="ECO:0000256" key="5">
    <source>
        <dbReference type="ARBA" id="ARBA00023157"/>
    </source>
</evidence>
<dbReference type="eggNOG" id="KOG3627">
    <property type="taxonomic scope" value="Eukaryota"/>
</dbReference>
<keyword evidence="8" id="KW-0645">Protease</keyword>
<evidence type="ECO:0000256" key="7">
    <source>
        <dbReference type="ARBA" id="ARBA00024195"/>
    </source>
</evidence>
<dbReference type="CDD" id="cd00190">
    <property type="entry name" value="Tryp_SPc"/>
    <property type="match status" value="1"/>
</dbReference>
<reference evidence="10 11" key="2">
    <citation type="journal article" date="2007" name="PLoS Biol.">
        <title>Principles of genome evolution in the Drosophila melanogaster species group.</title>
        <authorList>
            <person name="Ranz J.M."/>
            <person name="Maurin D."/>
            <person name="Chan Y.S."/>
            <person name="von Grotthuss M."/>
            <person name="Hillier L.W."/>
            <person name="Roote J."/>
            <person name="Ashburner M."/>
            <person name="Bergman C.M."/>
        </authorList>
    </citation>
    <scope>NUCLEOTIDE SEQUENCE [LARGE SCALE GENOMIC DNA]</scope>
    <source>
        <strain evidence="11">Tai18E2 / Tucson 14021-0261.01</strain>
    </source>
</reference>
<dbReference type="InterPro" id="IPR009003">
    <property type="entry name" value="Peptidase_S1_PA"/>
</dbReference>
<dbReference type="OrthoDB" id="7850353at2759"/>
<evidence type="ECO:0000313" key="10">
    <source>
        <dbReference type="EMBL" id="EDW89584.2"/>
    </source>
</evidence>
<keyword evidence="5" id="KW-1015">Disulfide bond</keyword>
<keyword evidence="2" id="KW-0732">Signal</keyword>
<dbReference type="Proteomes" id="UP000002282">
    <property type="component" value="Chromosome 2L"/>
</dbReference>
<dbReference type="SUPFAM" id="SSF50494">
    <property type="entry name" value="Trypsin-like serine proteases"/>
    <property type="match status" value="1"/>
</dbReference>
<dbReference type="SMR" id="B4NX23"/>
<dbReference type="InterPro" id="IPR033116">
    <property type="entry name" value="TRYPSIN_SER"/>
</dbReference>
<keyword evidence="6" id="KW-0325">Glycoprotein</keyword>
<dbReference type="Gene3D" id="2.40.10.10">
    <property type="entry name" value="Trypsin-like serine proteases"/>
    <property type="match status" value="2"/>
</dbReference>
<dbReference type="PANTHER" id="PTHR24256">
    <property type="entry name" value="TRYPTASE-RELATED"/>
    <property type="match status" value="1"/>
</dbReference>
<keyword evidence="11" id="KW-1185">Reference proteome</keyword>
<dbReference type="PROSITE" id="PS00135">
    <property type="entry name" value="TRYPSIN_SER"/>
    <property type="match status" value="1"/>
</dbReference>
<dbReference type="PRINTS" id="PR00722">
    <property type="entry name" value="CHYMOTRYPSIN"/>
</dbReference>
<keyword evidence="4" id="KW-0865">Zymogen</keyword>
<proteinExistence type="inferred from homology"/>
<accession>B4NX23</accession>
<dbReference type="Pfam" id="PF00089">
    <property type="entry name" value="Trypsin"/>
    <property type="match status" value="1"/>
</dbReference>
<evidence type="ECO:0000313" key="11">
    <source>
        <dbReference type="Proteomes" id="UP000002282"/>
    </source>
</evidence>
<dbReference type="InterPro" id="IPR001254">
    <property type="entry name" value="Trypsin_dom"/>
</dbReference>
<sequence length="342" mass="38104">MSMLNLMLRPRAMTNYQRAQFRNTYCGIDNNAKELVHRALVCCPRIQSWDLPDTSVCGQSPPTPYIVGGYEALPNEFPWTSLLLYKTDVPSLRDRRPPICAGSLITNRYVLTAAHCLEVNNFTVTEVRLGAHFISTSSDKTESEQKKGAPTHLDIKVSLSIKHEQYYPINGRYHYNDIALLRLESWVAYTTNIKPICISPDFELAYSSFENRSLKIAGWGSYGGPGYSSVLLSGTIIGMNMENCSSRFPSLGILDKDIQICAMGQHGTDTGRGDSGGPLMLSVGRDVHQFYYLAGITSYGGGPPYGSGPAIYTKTSSFFRWITDKIYETEKAAHKTNLITRY</sequence>
<evidence type="ECO:0000259" key="9">
    <source>
        <dbReference type="PROSITE" id="PS50240"/>
    </source>
</evidence>
<dbReference type="MEROPS" id="S01.A38"/>
<dbReference type="GO" id="GO:0006508">
    <property type="term" value="P:proteolysis"/>
    <property type="evidence" value="ECO:0007669"/>
    <property type="project" value="UniProtKB-KW"/>
</dbReference>
<keyword evidence="1" id="KW-0479">Metal-binding</keyword>
<dbReference type="AlphaFoldDB" id="B4NX23"/>
<dbReference type="KEGG" id="dya:Dyak_GE19319"/>
<dbReference type="GO" id="GO:0004252">
    <property type="term" value="F:serine-type endopeptidase activity"/>
    <property type="evidence" value="ECO:0007669"/>
    <property type="project" value="InterPro"/>
</dbReference>
<evidence type="ECO:0000256" key="8">
    <source>
        <dbReference type="RuleBase" id="RU363034"/>
    </source>
</evidence>
<name>B4NX23_DROYA</name>
<evidence type="ECO:0000256" key="4">
    <source>
        <dbReference type="ARBA" id="ARBA00023145"/>
    </source>
</evidence>
<dbReference type="InterPro" id="IPR018114">
    <property type="entry name" value="TRYPSIN_HIS"/>
</dbReference>
<evidence type="ECO:0000256" key="6">
    <source>
        <dbReference type="ARBA" id="ARBA00023180"/>
    </source>
</evidence>
<dbReference type="HOGENOM" id="CLU_006842_0_3_1"/>
<organism evidence="10 11">
    <name type="scientific">Drosophila yakuba</name>
    <name type="common">Fruit fly</name>
    <dbReference type="NCBI Taxonomy" id="7245"/>
    <lineage>
        <taxon>Eukaryota</taxon>
        <taxon>Metazoa</taxon>
        <taxon>Ecdysozoa</taxon>
        <taxon>Arthropoda</taxon>
        <taxon>Hexapoda</taxon>
        <taxon>Insecta</taxon>
        <taxon>Pterygota</taxon>
        <taxon>Neoptera</taxon>
        <taxon>Endopterygota</taxon>
        <taxon>Diptera</taxon>
        <taxon>Brachycera</taxon>
        <taxon>Muscomorpha</taxon>
        <taxon>Ephydroidea</taxon>
        <taxon>Drosophilidae</taxon>
        <taxon>Drosophila</taxon>
        <taxon>Sophophora</taxon>
    </lineage>
</organism>
<keyword evidence="8" id="KW-0378">Hydrolase</keyword>
<dbReference type="InterPro" id="IPR051487">
    <property type="entry name" value="Ser/Thr_Proteases_Immune/Dev"/>
</dbReference>
<feature type="domain" description="Peptidase S1" evidence="9">
    <location>
        <begin position="66"/>
        <end position="327"/>
    </location>
</feature>
<gene>
    <name evidence="10" type="primary">Dyak\GE19319</name>
    <name evidence="10" type="synonym">dyak_GLEANR_3092</name>
    <name evidence="10" type="synonym">GE19319</name>
    <name evidence="10" type="ORF">Dyak_GE19319</name>
</gene>
<dbReference type="InterPro" id="IPR001314">
    <property type="entry name" value="Peptidase_S1A"/>
</dbReference>
<comment type="similarity">
    <text evidence="7">Belongs to the peptidase S1 family. CLIP subfamily.</text>
</comment>
<dbReference type="InterPro" id="IPR043504">
    <property type="entry name" value="Peptidase_S1_PA_chymotrypsin"/>
</dbReference>
<dbReference type="PROSITE" id="PS00134">
    <property type="entry name" value="TRYPSIN_HIS"/>
    <property type="match status" value="1"/>
</dbReference>
<dbReference type="SMART" id="SM00020">
    <property type="entry name" value="Tryp_SPc"/>
    <property type="match status" value="1"/>
</dbReference>
<dbReference type="FunFam" id="2.40.10.10:FF:000028">
    <property type="entry name" value="Serine protease easter"/>
    <property type="match status" value="1"/>
</dbReference>